<keyword evidence="3" id="KW-0808">Transferase</keyword>
<evidence type="ECO:0000256" key="2">
    <source>
        <dbReference type="ARBA" id="ARBA00022527"/>
    </source>
</evidence>
<feature type="domain" description="EF-hand" evidence="12">
    <location>
        <begin position="461"/>
        <end position="489"/>
    </location>
</feature>
<feature type="domain" description="EF-hand" evidence="12">
    <location>
        <begin position="346"/>
        <end position="381"/>
    </location>
</feature>
<dbReference type="InterPro" id="IPR017441">
    <property type="entry name" value="Protein_kinase_ATP_BS"/>
</dbReference>
<dbReference type="Proteomes" id="UP000692954">
    <property type="component" value="Unassembled WGS sequence"/>
</dbReference>
<dbReference type="GO" id="GO:0005524">
    <property type="term" value="F:ATP binding"/>
    <property type="evidence" value="ECO:0007669"/>
    <property type="project" value="UniProtKB-UniRule"/>
</dbReference>
<dbReference type="PROSITE" id="PS00018">
    <property type="entry name" value="EF_HAND_1"/>
    <property type="match status" value="4"/>
</dbReference>
<feature type="binding site" evidence="8">
    <location>
        <position position="75"/>
    </location>
    <ligand>
        <name>ATP</name>
        <dbReference type="ChEBI" id="CHEBI:30616"/>
    </ligand>
</feature>
<evidence type="ECO:0000256" key="3">
    <source>
        <dbReference type="ARBA" id="ARBA00022679"/>
    </source>
</evidence>
<dbReference type="FunFam" id="1.10.510.10:FF:001416">
    <property type="entry name" value="Protein kinase, putative"/>
    <property type="match status" value="1"/>
</dbReference>
<gene>
    <name evidence="13" type="ORF">PSON_ATCC_30995.1.T0100160</name>
</gene>
<dbReference type="FunFam" id="1.10.238.10:FF:000199">
    <property type="entry name" value="Uncharacterized protein"/>
    <property type="match status" value="1"/>
</dbReference>
<keyword evidence="2 9" id="KW-0723">Serine/threonine-protein kinase</keyword>
<dbReference type="EMBL" id="CAJJDN010000010">
    <property type="protein sequence ID" value="CAD8056283.1"/>
    <property type="molecule type" value="Genomic_DNA"/>
</dbReference>
<dbReference type="Pfam" id="PF13499">
    <property type="entry name" value="EF-hand_7"/>
    <property type="match status" value="2"/>
</dbReference>
<dbReference type="SMART" id="SM00220">
    <property type="entry name" value="S_TKc"/>
    <property type="match status" value="1"/>
</dbReference>
<evidence type="ECO:0000256" key="7">
    <source>
        <dbReference type="ARBA" id="ARBA00024334"/>
    </source>
</evidence>
<evidence type="ECO:0000256" key="6">
    <source>
        <dbReference type="ARBA" id="ARBA00022840"/>
    </source>
</evidence>
<evidence type="ECO:0000256" key="1">
    <source>
        <dbReference type="ARBA" id="ARBA00001946"/>
    </source>
</evidence>
<reference evidence="13" key="1">
    <citation type="submission" date="2021-01" db="EMBL/GenBank/DDBJ databases">
        <authorList>
            <consortium name="Genoscope - CEA"/>
            <person name="William W."/>
        </authorList>
    </citation>
    <scope>NUCLEOTIDE SEQUENCE</scope>
</reference>
<evidence type="ECO:0000313" key="14">
    <source>
        <dbReference type="Proteomes" id="UP000692954"/>
    </source>
</evidence>
<evidence type="ECO:0000256" key="5">
    <source>
        <dbReference type="ARBA" id="ARBA00022777"/>
    </source>
</evidence>
<dbReference type="SMART" id="SM00054">
    <property type="entry name" value="EFh"/>
    <property type="match status" value="4"/>
</dbReference>
<evidence type="ECO:0000256" key="8">
    <source>
        <dbReference type="PROSITE-ProRule" id="PRU10141"/>
    </source>
</evidence>
<comment type="cofactor">
    <cofactor evidence="1">
        <name>Mg(2+)</name>
        <dbReference type="ChEBI" id="CHEBI:18420"/>
    </cofactor>
</comment>
<dbReference type="AlphaFoldDB" id="A0A8S1KRU7"/>
<dbReference type="InterPro" id="IPR008271">
    <property type="entry name" value="Ser/Thr_kinase_AS"/>
</dbReference>
<dbReference type="PANTHER" id="PTHR24349">
    <property type="entry name" value="SERINE/THREONINE-PROTEIN KINASE"/>
    <property type="match status" value="1"/>
</dbReference>
<organism evidence="13 14">
    <name type="scientific">Paramecium sonneborni</name>
    <dbReference type="NCBI Taxonomy" id="65129"/>
    <lineage>
        <taxon>Eukaryota</taxon>
        <taxon>Sar</taxon>
        <taxon>Alveolata</taxon>
        <taxon>Ciliophora</taxon>
        <taxon>Intramacronucleata</taxon>
        <taxon>Oligohymenophorea</taxon>
        <taxon>Peniculida</taxon>
        <taxon>Parameciidae</taxon>
        <taxon>Paramecium</taxon>
    </lineage>
</organism>
<dbReference type="PROSITE" id="PS00108">
    <property type="entry name" value="PROTEIN_KINASE_ST"/>
    <property type="match status" value="1"/>
</dbReference>
<comment type="caution">
    <text evidence="13">The sequence shown here is derived from an EMBL/GenBank/DDBJ whole genome shotgun (WGS) entry which is preliminary data.</text>
</comment>
<feature type="domain" description="EF-hand" evidence="12">
    <location>
        <begin position="420"/>
        <end position="455"/>
    </location>
</feature>
<dbReference type="CDD" id="cd05117">
    <property type="entry name" value="STKc_CAMK"/>
    <property type="match status" value="1"/>
</dbReference>
<accession>A0A8S1KRU7</accession>
<dbReference type="PROSITE" id="PS50222">
    <property type="entry name" value="EF_HAND_2"/>
    <property type="match status" value="4"/>
</dbReference>
<dbReference type="CDD" id="cd00051">
    <property type="entry name" value="EFh"/>
    <property type="match status" value="3"/>
</dbReference>
<keyword evidence="14" id="KW-1185">Reference proteome</keyword>
<comment type="similarity">
    <text evidence="7">Belongs to the protein kinase superfamily. Ser/Thr protein kinase family. CDPK subfamily.</text>
</comment>
<keyword evidence="6 8" id="KW-0067">ATP-binding</keyword>
<feature type="domain" description="EF-hand" evidence="12">
    <location>
        <begin position="384"/>
        <end position="419"/>
    </location>
</feature>
<evidence type="ECO:0000256" key="9">
    <source>
        <dbReference type="RuleBase" id="RU000304"/>
    </source>
</evidence>
<dbReference type="PROSITE" id="PS00107">
    <property type="entry name" value="PROTEIN_KINASE_ATP"/>
    <property type="match status" value="1"/>
</dbReference>
<dbReference type="OrthoDB" id="40902at2759"/>
<feature type="compositionally biased region" description="Polar residues" evidence="10">
    <location>
        <begin position="11"/>
        <end position="20"/>
    </location>
</feature>
<sequence length="489" mass="55558">MGACGGKSGDKQPQMSKEQKQLATNKFEVGPNIFVNLKQGDITDTYIINKILGEGSYGQVRLVQHKKTGQQRAMKQIQKKKILKEQEDAMFSEVALLKDMDHNNIVKLFELYQDSQNYYLVTEFLNGGELLDKLTKLSTFNERTAAEYMKQVLSALSYCHAQNIIHRDMKPSNIMLASPDPKAPIKVIDFGTAKKQLSGESQTQVIGTPLYIAPEVIDKNYTEKCDIWSCGVILYQILTGKFPFDVKVQSLQQLFNNIKSGKYNFNSKEFQSLSFEAQTLIKSMLQLDPKKRPAANEILNDPWIKEKAKEDKISLEVMNDLGKFHNESNMRAAIMQLIAGEMMTNEEKDQLNQTFQSMDKNKDGQLSKEELVQAYTQVFNDELKAKHLVEEIFTQIDQNNSGKISYTEFLVASSKQNTILSKTKIDQAFKMFDKDGNGQITRQELQDIMCGVDIDNTAWGQIISQCDKNGDGIIQYDEFANMLLQTSKK</sequence>
<evidence type="ECO:0000259" key="11">
    <source>
        <dbReference type="PROSITE" id="PS50011"/>
    </source>
</evidence>
<dbReference type="GO" id="GO:0004674">
    <property type="term" value="F:protein serine/threonine kinase activity"/>
    <property type="evidence" value="ECO:0007669"/>
    <property type="project" value="UniProtKB-KW"/>
</dbReference>
<keyword evidence="5" id="KW-0418">Kinase</keyword>
<dbReference type="InterPro" id="IPR050205">
    <property type="entry name" value="CDPK_Ser/Thr_kinases"/>
</dbReference>
<dbReference type="GO" id="GO:0005509">
    <property type="term" value="F:calcium ion binding"/>
    <property type="evidence" value="ECO:0007669"/>
    <property type="project" value="InterPro"/>
</dbReference>
<dbReference type="FunFam" id="1.10.238.10:FF:000392">
    <property type="entry name" value="Uncharacterized protein"/>
    <property type="match status" value="1"/>
</dbReference>
<dbReference type="FunFam" id="3.30.200.20:FF:000632">
    <property type="entry name" value="MSP"/>
    <property type="match status" value="1"/>
</dbReference>
<dbReference type="InterPro" id="IPR000719">
    <property type="entry name" value="Prot_kinase_dom"/>
</dbReference>
<evidence type="ECO:0000256" key="4">
    <source>
        <dbReference type="ARBA" id="ARBA00022741"/>
    </source>
</evidence>
<dbReference type="InterPro" id="IPR002048">
    <property type="entry name" value="EF_hand_dom"/>
</dbReference>
<feature type="domain" description="Protein kinase" evidence="11">
    <location>
        <begin position="46"/>
        <end position="304"/>
    </location>
</feature>
<feature type="region of interest" description="Disordered" evidence="10">
    <location>
        <begin position="1"/>
        <end position="20"/>
    </location>
</feature>
<keyword evidence="4 8" id="KW-0547">Nucleotide-binding</keyword>
<dbReference type="InterPro" id="IPR018247">
    <property type="entry name" value="EF_Hand_1_Ca_BS"/>
</dbReference>
<dbReference type="Pfam" id="PF00069">
    <property type="entry name" value="Pkinase"/>
    <property type="match status" value="1"/>
</dbReference>
<evidence type="ECO:0000256" key="10">
    <source>
        <dbReference type="SAM" id="MobiDB-lite"/>
    </source>
</evidence>
<name>A0A8S1KRU7_9CILI</name>
<evidence type="ECO:0000259" key="12">
    <source>
        <dbReference type="PROSITE" id="PS50222"/>
    </source>
</evidence>
<proteinExistence type="inferred from homology"/>
<dbReference type="PROSITE" id="PS50011">
    <property type="entry name" value="PROTEIN_KINASE_DOM"/>
    <property type="match status" value="1"/>
</dbReference>
<evidence type="ECO:0000313" key="13">
    <source>
        <dbReference type="EMBL" id="CAD8056283.1"/>
    </source>
</evidence>
<protein>
    <submittedName>
        <fullName evidence="13">Uncharacterized protein</fullName>
    </submittedName>
</protein>